<dbReference type="Proteomes" id="UP000828390">
    <property type="component" value="Unassembled WGS sequence"/>
</dbReference>
<dbReference type="EMBL" id="JAIWYP010000012">
    <property type="protein sequence ID" value="KAH3730217.1"/>
    <property type="molecule type" value="Genomic_DNA"/>
</dbReference>
<feature type="compositionally biased region" description="Polar residues" evidence="1">
    <location>
        <begin position="163"/>
        <end position="175"/>
    </location>
</feature>
<gene>
    <name evidence="2" type="ORF">DPMN_056198</name>
</gene>
<sequence>MDAVTLNEKKREKKKLNWTKIETEVLAAAYIEQHALINGNFSSTLSAKDNDLAWEKLQNSEYHNSGIDPEKDFRHENKTEKEIKTTAPINETNWRGSSNYTGAVGGEKVIGEESIVGFGGVDTFAVQRTQQPMIAEHHGQSCSTMCVEPTVALEPQVVGGVATPNQKTKMSPSTKNNRKKTSEDSHISRNKLLNY</sequence>
<keyword evidence="3" id="KW-1185">Reference proteome</keyword>
<reference evidence="2" key="2">
    <citation type="submission" date="2020-11" db="EMBL/GenBank/DDBJ databases">
        <authorList>
            <person name="McCartney M.A."/>
            <person name="Auch B."/>
            <person name="Kono T."/>
            <person name="Mallez S."/>
            <person name="Becker A."/>
            <person name="Gohl D.M."/>
            <person name="Silverstein K.A.T."/>
            <person name="Koren S."/>
            <person name="Bechman K.B."/>
            <person name="Herman A."/>
            <person name="Abrahante J.E."/>
            <person name="Garbe J."/>
        </authorList>
    </citation>
    <scope>NUCLEOTIDE SEQUENCE</scope>
    <source>
        <strain evidence="2">Duluth1</strain>
        <tissue evidence="2">Whole animal</tissue>
    </source>
</reference>
<comment type="caution">
    <text evidence="2">The sequence shown here is derived from an EMBL/GenBank/DDBJ whole genome shotgun (WGS) entry which is preliminary data.</text>
</comment>
<name>A0A9D4CS38_DREPO</name>
<reference evidence="2" key="1">
    <citation type="journal article" date="2019" name="bioRxiv">
        <title>The Genome of the Zebra Mussel, Dreissena polymorpha: A Resource for Invasive Species Research.</title>
        <authorList>
            <person name="McCartney M.A."/>
            <person name="Auch B."/>
            <person name="Kono T."/>
            <person name="Mallez S."/>
            <person name="Zhang Y."/>
            <person name="Obille A."/>
            <person name="Becker A."/>
            <person name="Abrahante J.E."/>
            <person name="Garbe J."/>
            <person name="Badalamenti J.P."/>
            <person name="Herman A."/>
            <person name="Mangelson H."/>
            <person name="Liachko I."/>
            <person name="Sullivan S."/>
            <person name="Sone E.D."/>
            <person name="Koren S."/>
            <person name="Silverstein K.A.T."/>
            <person name="Beckman K.B."/>
            <person name="Gohl D.M."/>
        </authorList>
    </citation>
    <scope>NUCLEOTIDE SEQUENCE</scope>
    <source>
        <strain evidence="2">Duluth1</strain>
        <tissue evidence="2">Whole animal</tissue>
    </source>
</reference>
<accession>A0A9D4CS38</accession>
<evidence type="ECO:0000313" key="3">
    <source>
        <dbReference type="Proteomes" id="UP000828390"/>
    </source>
</evidence>
<dbReference type="AlphaFoldDB" id="A0A9D4CS38"/>
<evidence type="ECO:0000313" key="2">
    <source>
        <dbReference type="EMBL" id="KAH3730217.1"/>
    </source>
</evidence>
<evidence type="ECO:0000256" key="1">
    <source>
        <dbReference type="SAM" id="MobiDB-lite"/>
    </source>
</evidence>
<feature type="region of interest" description="Disordered" evidence="1">
    <location>
        <begin position="160"/>
        <end position="195"/>
    </location>
</feature>
<organism evidence="2 3">
    <name type="scientific">Dreissena polymorpha</name>
    <name type="common">Zebra mussel</name>
    <name type="synonym">Mytilus polymorpha</name>
    <dbReference type="NCBI Taxonomy" id="45954"/>
    <lineage>
        <taxon>Eukaryota</taxon>
        <taxon>Metazoa</taxon>
        <taxon>Spiralia</taxon>
        <taxon>Lophotrochozoa</taxon>
        <taxon>Mollusca</taxon>
        <taxon>Bivalvia</taxon>
        <taxon>Autobranchia</taxon>
        <taxon>Heteroconchia</taxon>
        <taxon>Euheterodonta</taxon>
        <taxon>Imparidentia</taxon>
        <taxon>Neoheterodontei</taxon>
        <taxon>Myida</taxon>
        <taxon>Dreissenoidea</taxon>
        <taxon>Dreissenidae</taxon>
        <taxon>Dreissena</taxon>
    </lineage>
</organism>
<proteinExistence type="predicted"/>
<protein>
    <submittedName>
        <fullName evidence="2">Uncharacterized protein</fullName>
    </submittedName>
</protein>